<dbReference type="OrthoDB" id="8964326at2759"/>
<proteinExistence type="predicted"/>
<keyword evidence="9" id="KW-1185">Reference proteome</keyword>
<dbReference type="PROSITE" id="PS50871">
    <property type="entry name" value="C1Q"/>
    <property type="match status" value="1"/>
</dbReference>
<protein>
    <submittedName>
        <fullName evidence="8">Complement C1q-like protein 4</fullName>
    </submittedName>
</protein>
<feature type="signal peptide" evidence="6">
    <location>
        <begin position="1"/>
        <end position="23"/>
    </location>
</feature>
<evidence type="ECO:0000256" key="2">
    <source>
        <dbReference type="ARBA" id="ARBA00022525"/>
    </source>
</evidence>
<sequence length="349" mass="39099">MLWWSVHALVVLYTVVWPGTVNGTYLGPLLETDMDGDRGPFVDQITALIEKIDKQEDRLQTVEIQLAKHSVALAEKDRRIGHLEQELAEWKSKAASTDTSGYQKTIKDIITQDKIEDRSEFNQKGKDQRFSEQNRRRITNHNGTKHEKPASDQRTRMSDNHNDFSNVNSQVAFETAGLGVNFERKLRNPGTIEHDRITEIARTKSVKQQEKRVDNTSPGEYAFSLFLSVNTHVSQHEVVKYDHVVLDTANGYNHGNGIYEVPVSGVYVFTWSTTCDDDPTTSISTGLMVNGVLRSATIADSSPSEWESATGIIVTSVSVGDHVYVRSASPATMLSYEGGRSTFSGWRLF</sequence>
<dbReference type="SUPFAM" id="SSF49842">
    <property type="entry name" value="TNF-like"/>
    <property type="match status" value="1"/>
</dbReference>
<keyword evidence="2" id="KW-0964">Secreted</keyword>
<feature type="compositionally biased region" description="Basic and acidic residues" evidence="5">
    <location>
        <begin position="117"/>
        <end position="135"/>
    </location>
</feature>
<accession>A0A210QG27</accession>
<dbReference type="GO" id="GO:0005576">
    <property type="term" value="C:extracellular region"/>
    <property type="evidence" value="ECO:0007669"/>
    <property type="project" value="UniProtKB-SubCell"/>
</dbReference>
<evidence type="ECO:0000259" key="7">
    <source>
        <dbReference type="PROSITE" id="PS50871"/>
    </source>
</evidence>
<evidence type="ECO:0000256" key="6">
    <source>
        <dbReference type="SAM" id="SignalP"/>
    </source>
</evidence>
<evidence type="ECO:0000313" key="9">
    <source>
        <dbReference type="Proteomes" id="UP000242188"/>
    </source>
</evidence>
<dbReference type="Gene3D" id="2.60.120.40">
    <property type="match status" value="1"/>
</dbReference>
<dbReference type="PRINTS" id="PR00007">
    <property type="entry name" value="COMPLEMNTC1Q"/>
</dbReference>
<dbReference type="Pfam" id="PF00386">
    <property type="entry name" value="C1q"/>
    <property type="match status" value="1"/>
</dbReference>
<dbReference type="InterPro" id="IPR008983">
    <property type="entry name" value="Tumour_necrosis_fac-like_dom"/>
</dbReference>
<evidence type="ECO:0000313" key="8">
    <source>
        <dbReference type="EMBL" id="OWF47659.1"/>
    </source>
</evidence>
<dbReference type="PANTHER" id="PTHR22923">
    <property type="entry name" value="CEREBELLIN-RELATED"/>
    <property type="match status" value="1"/>
</dbReference>
<feature type="coiled-coil region" evidence="4">
    <location>
        <begin position="45"/>
        <end position="93"/>
    </location>
</feature>
<reference evidence="8 9" key="1">
    <citation type="journal article" date="2017" name="Nat. Ecol. Evol.">
        <title>Scallop genome provides insights into evolution of bilaterian karyotype and development.</title>
        <authorList>
            <person name="Wang S."/>
            <person name="Zhang J."/>
            <person name="Jiao W."/>
            <person name="Li J."/>
            <person name="Xun X."/>
            <person name="Sun Y."/>
            <person name="Guo X."/>
            <person name="Huan P."/>
            <person name="Dong B."/>
            <person name="Zhang L."/>
            <person name="Hu X."/>
            <person name="Sun X."/>
            <person name="Wang J."/>
            <person name="Zhao C."/>
            <person name="Wang Y."/>
            <person name="Wang D."/>
            <person name="Huang X."/>
            <person name="Wang R."/>
            <person name="Lv J."/>
            <person name="Li Y."/>
            <person name="Zhang Z."/>
            <person name="Liu B."/>
            <person name="Lu W."/>
            <person name="Hui Y."/>
            <person name="Liang J."/>
            <person name="Zhou Z."/>
            <person name="Hou R."/>
            <person name="Li X."/>
            <person name="Liu Y."/>
            <person name="Li H."/>
            <person name="Ning X."/>
            <person name="Lin Y."/>
            <person name="Zhao L."/>
            <person name="Xing Q."/>
            <person name="Dou J."/>
            <person name="Li Y."/>
            <person name="Mao J."/>
            <person name="Guo H."/>
            <person name="Dou H."/>
            <person name="Li T."/>
            <person name="Mu C."/>
            <person name="Jiang W."/>
            <person name="Fu Q."/>
            <person name="Fu X."/>
            <person name="Miao Y."/>
            <person name="Liu J."/>
            <person name="Yu Q."/>
            <person name="Li R."/>
            <person name="Liao H."/>
            <person name="Li X."/>
            <person name="Kong Y."/>
            <person name="Jiang Z."/>
            <person name="Chourrout D."/>
            <person name="Li R."/>
            <person name="Bao Z."/>
        </authorList>
    </citation>
    <scope>NUCLEOTIDE SEQUENCE [LARGE SCALE GENOMIC DNA]</scope>
    <source>
        <strain evidence="8 9">PY_sf001</strain>
    </source>
</reference>
<feature type="chain" id="PRO_5013369839" evidence="6">
    <location>
        <begin position="24"/>
        <end position="349"/>
    </location>
</feature>
<evidence type="ECO:0000256" key="1">
    <source>
        <dbReference type="ARBA" id="ARBA00004613"/>
    </source>
</evidence>
<evidence type="ECO:0000256" key="3">
    <source>
        <dbReference type="ARBA" id="ARBA00022729"/>
    </source>
</evidence>
<dbReference type="InterPro" id="IPR001073">
    <property type="entry name" value="C1q_dom"/>
</dbReference>
<feature type="domain" description="C1q" evidence="7">
    <location>
        <begin position="216"/>
        <end position="349"/>
    </location>
</feature>
<keyword evidence="3 6" id="KW-0732">Signal</keyword>
<dbReference type="SMART" id="SM00110">
    <property type="entry name" value="C1Q"/>
    <property type="match status" value="1"/>
</dbReference>
<dbReference type="EMBL" id="NEDP02003828">
    <property type="protein sequence ID" value="OWF47659.1"/>
    <property type="molecule type" value="Genomic_DNA"/>
</dbReference>
<dbReference type="PANTHER" id="PTHR22923:SF116">
    <property type="entry name" value="C1Q DOMAIN-CONTAINING PROTEIN"/>
    <property type="match status" value="1"/>
</dbReference>
<dbReference type="InterPro" id="IPR050822">
    <property type="entry name" value="Cerebellin_Synaptic_Org"/>
</dbReference>
<gene>
    <name evidence="8" type="ORF">KP79_PYT22690</name>
</gene>
<dbReference type="AlphaFoldDB" id="A0A210QG27"/>
<dbReference type="Proteomes" id="UP000242188">
    <property type="component" value="Unassembled WGS sequence"/>
</dbReference>
<feature type="region of interest" description="Disordered" evidence="5">
    <location>
        <begin position="117"/>
        <end position="157"/>
    </location>
</feature>
<name>A0A210QG27_MIZYE</name>
<evidence type="ECO:0000256" key="5">
    <source>
        <dbReference type="SAM" id="MobiDB-lite"/>
    </source>
</evidence>
<feature type="compositionally biased region" description="Basic and acidic residues" evidence="5">
    <location>
        <begin position="144"/>
        <end position="157"/>
    </location>
</feature>
<comment type="caution">
    <text evidence="8">The sequence shown here is derived from an EMBL/GenBank/DDBJ whole genome shotgun (WGS) entry which is preliminary data.</text>
</comment>
<evidence type="ECO:0000256" key="4">
    <source>
        <dbReference type="SAM" id="Coils"/>
    </source>
</evidence>
<organism evidence="8 9">
    <name type="scientific">Mizuhopecten yessoensis</name>
    <name type="common">Japanese scallop</name>
    <name type="synonym">Patinopecten yessoensis</name>
    <dbReference type="NCBI Taxonomy" id="6573"/>
    <lineage>
        <taxon>Eukaryota</taxon>
        <taxon>Metazoa</taxon>
        <taxon>Spiralia</taxon>
        <taxon>Lophotrochozoa</taxon>
        <taxon>Mollusca</taxon>
        <taxon>Bivalvia</taxon>
        <taxon>Autobranchia</taxon>
        <taxon>Pteriomorphia</taxon>
        <taxon>Pectinida</taxon>
        <taxon>Pectinoidea</taxon>
        <taxon>Pectinidae</taxon>
        <taxon>Mizuhopecten</taxon>
    </lineage>
</organism>
<comment type="subcellular location">
    <subcellularLocation>
        <location evidence="1">Secreted</location>
    </subcellularLocation>
</comment>
<keyword evidence="4" id="KW-0175">Coiled coil</keyword>